<dbReference type="PANTHER" id="PTHR10223">
    <property type="entry name" value="26S PROTEASOME NON-ATPASE REGULATORY SUBUNIT 4"/>
    <property type="match status" value="1"/>
</dbReference>
<feature type="compositionally biased region" description="Polar residues" evidence="1">
    <location>
        <begin position="312"/>
        <end position="330"/>
    </location>
</feature>
<dbReference type="Pfam" id="PF12937">
    <property type="entry name" value="F-box-like"/>
    <property type="match status" value="1"/>
</dbReference>
<dbReference type="InterPro" id="IPR015943">
    <property type="entry name" value="WD40/YVTN_repeat-like_dom_sf"/>
</dbReference>
<feature type="compositionally biased region" description="Polar residues" evidence="1">
    <location>
        <begin position="1402"/>
        <end position="1413"/>
    </location>
</feature>
<dbReference type="STRING" id="1328760.A0A165H7U3"/>
<feature type="compositionally biased region" description="Gly residues" evidence="1">
    <location>
        <begin position="1239"/>
        <end position="1248"/>
    </location>
</feature>
<dbReference type="PROSITE" id="PS50330">
    <property type="entry name" value="UIM"/>
    <property type="match status" value="1"/>
</dbReference>
<dbReference type="GO" id="GO:0005829">
    <property type="term" value="C:cytosol"/>
    <property type="evidence" value="ECO:0007669"/>
    <property type="project" value="TreeGrafter"/>
</dbReference>
<protein>
    <recommendedName>
        <fullName evidence="2">F-box domain-containing protein</fullName>
    </recommendedName>
</protein>
<dbReference type="Proteomes" id="UP000076632">
    <property type="component" value="Unassembled WGS sequence"/>
</dbReference>
<feature type="compositionally biased region" description="Low complexity" evidence="1">
    <location>
        <begin position="1300"/>
        <end position="1316"/>
    </location>
</feature>
<evidence type="ECO:0000313" key="3">
    <source>
        <dbReference type="EMBL" id="KZF23105.1"/>
    </source>
</evidence>
<feature type="compositionally biased region" description="Basic residues" evidence="1">
    <location>
        <begin position="1414"/>
        <end position="1424"/>
    </location>
</feature>
<dbReference type="OrthoDB" id="2095648at2759"/>
<name>A0A165H7U3_XYLHT</name>
<feature type="compositionally biased region" description="Polar residues" evidence="1">
    <location>
        <begin position="47"/>
        <end position="61"/>
    </location>
</feature>
<feature type="region of interest" description="Disordered" evidence="1">
    <location>
        <begin position="1173"/>
        <end position="1198"/>
    </location>
</feature>
<dbReference type="InterPro" id="IPR027040">
    <property type="entry name" value="PSMD4"/>
</dbReference>
<gene>
    <name evidence="3" type="ORF">L228DRAFT_104560</name>
</gene>
<dbReference type="SMART" id="SM00256">
    <property type="entry name" value="FBOX"/>
    <property type="match status" value="1"/>
</dbReference>
<dbReference type="InterPro" id="IPR003903">
    <property type="entry name" value="UIM_dom"/>
</dbReference>
<sequence>MQSEPSKAENSTLTSVPIKEHSSSHSQHGKRRADKIPGGDEGLRKSPLSSTPREEVQSQNLPLRPENGQAQQQENGMKKGEVHVTQVDATETRAAEGKLAPTAVATPITSNINGSHNDTDPMTSRPSPERVESHTIGDATLTPSLFGEPSPRTDLGHHPSADRITQYEQALSPSPSKRHQSLGFQVIKSRVVRPGVNRSPLAEFPNEVLTHVLSYLPPSSLSAVALVSRRFRDLVTTPHSWRVAFSRFFPGLDAFQLLGSSIFSDNDSDDGIDELRSEKRVFTRLSALASWRSEYILRTRLLRSLGRGKPVQLQQSPATPSRSGSTQGNAVNTYYSQHYTTVNHIHVTFGAGLNKKLPKFIHGADEDGSSRLSDPLTGKVDAWGLTDPQRFLQFSDTHPGDAPYGLGPGELVGAPNVMDVSQPFGSVYGEGTPGGSVYYRSTEEMRGRFLLGSVAHATPEKGIPKVPTQAESINSVWIAKSNMIPSMSDGLIGILSGSSCGIVTAYSFGADGLNDQRLGRGEITARWVLSPGVPIISIVVDEVFSAKRFAKSRIWAVALNALGEVFYLSEFPKRHEIDRQARLDLLETERLAWSTGRTVQWTLVEPTRRLARVDPYSRSEVDGSYTPRSSWDGVGLGREQLMAETREIEKFLNFQPKHFRKICQGWDMRRRLEVDFAGDDGNDAGEAIFVIGCGLDHGTTADVKRFVRFRVNQGQRFGSGPSTPQATPVIKPTIPGKKPSLFGGPVGEVSDVPLPPASDTSGPSTPELLASRNSPQQAYEEWRLSKYEFGSLKGSQITVSAIDKSAYAQLTASEDPLLNLSGLSAASTPLATPPQEPYRSLNMSDVPGHRARFLAVGTKTGSILVWDMRAAPPANADIDNVVTPIRVIHTDSPQISCLALSALYLVHGGNDGLVQAWDPLASTLSPIRTLHSRFSSRARRRLVQAEASIEGVGINLFAAGAVFLDPDPTVLRGMVSLGTYLRYWSYSSSAAEQYKSQKRRLRRSERGSNAGGERFSGSGRGAMRGYIANEQHELEVEKAQKRREAERFAGRFGTELLGKDATEEDILAYAALLSEESLKAEQERRESEIANVAYGDASTIAEAGSAAFDGPSTGATPAANASGNTAVSKISAANVPDTDPGSTEHLIQEDEELDPELAQAIRLSLEEAANSPTAAAHLPDVPVRWGKGAKPPSPSWQLPEDFDPAWLAEDDTVSGAPGFGSSKVIHDPPFGYYSSTNGNGLGSSGSGSGSNSRADAIAQSAKEHSQPHESNDTNQMDMSDDLDFALQLSLAEEQSRREAQAQAEAEAKANALMAPAIENENTPSGADVGAEVGDDTSAGASNDKRRSSSRSSSTATGDDTPVDPPTTAFSVTHNIPRKDSLDGSVAAAAVLDDKDFPALGPSSHTRASGQSRSSTKKGKGRAMS</sequence>
<evidence type="ECO:0000256" key="1">
    <source>
        <dbReference type="SAM" id="MobiDB-lite"/>
    </source>
</evidence>
<feature type="region of interest" description="Disordered" evidence="1">
    <location>
        <begin position="1236"/>
        <end position="1380"/>
    </location>
</feature>
<dbReference type="GO" id="GO:0008540">
    <property type="term" value="C:proteasome regulatory particle, base subcomplex"/>
    <property type="evidence" value="ECO:0007669"/>
    <property type="project" value="TreeGrafter"/>
</dbReference>
<feature type="compositionally biased region" description="Polar residues" evidence="1">
    <location>
        <begin position="107"/>
        <end position="126"/>
    </location>
</feature>
<dbReference type="EMBL" id="KV407457">
    <property type="protein sequence ID" value="KZF23105.1"/>
    <property type="molecule type" value="Genomic_DNA"/>
</dbReference>
<feature type="compositionally biased region" description="Basic and acidic residues" evidence="1">
    <location>
        <begin position="34"/>
        <end position="44"/>
    </location>
</feature>
<dbReference type="Gene3D" id="2.130.10.10">
    <property type="entry name" value="YVTN repeat-like/Quinoprotein amine dehydrogenase"/>
    <property type="match status" value="1"/>
</dbReference>
<feature type="compositionally biased region" description="Polar residues" evidence="1">
    <location>
        <begin position="1"/>
        <end position="15"/>
    </location>
</feature>
<dbReference type="OMA" id="GPHPTYE"/>
<feature type="region of interest" description="Disordered" evidence="1">
    <location>
        <begin position="1"/>
        <end position="159"/>
    </location>
</feature>
<dbReference type="GO" id="GO:0043161">
    <property type="term" value="P:proteasome-mediated ubiquitin-dependent protein catabolic process"/>
    <property type="evidence" value="ECO:0007669"/>
    <property type="project" value="TreeGrafter"/>
</dbReference>
<dbReference type="SUPFAM" id="SSF81383">
    <property type="entry name" value="F-box domain"/>
    <property type="match status" value="1"/>
</dbReference>
<feature type="compositionally biased region" description="Basic and acidic residues" evidence="1">
    <location>
        <begin position="1261"/>
        <end position="1271"/>
    </location>
</feature>
<dbReference type="GeneID" id="28894022"/>
<dbReference type="GO" id="GO:0031593">
    <property type="term" value="F:polyubiquitin modification-dependent protein binding"/>
    <property type="evidence" value="ECO:0007669"/>
    <property type="project" value="TreeGrafter"/>
</dbReference>
<dbReference type="InParanoid" id="A0A165H7U3"/>
<reference evidence="3 4" key="1">
    <citation type="journal article" date="2016" name="Fungal Biol.">
        <title>The genome of Xylona heveae provides a window into fungal endophytism.</title>
        <authorList>
            <person name="Gazis R."/>
            <person name="Kuo A."/>
            <person name="Riley R."/>
            <person name="LaButti K."/>
            <person name="Lipzen A."/>
            <person name="Lin J."/>
            <person name="Amirebrahimi M."/>
            <person name="Hesse C.N."/>
            <person name="Spatafora J.W."/>
            <person name="Henrissat B."/>
            <person name="Hainaut M."/>
            <person name="Grigoriev I.V."/>
            <person name="Hibbett D.S."/>
        </authorList>
    </citation>
    <scope>NUCLEOTIDE SEQUENCE [LARGE SCALE GENOMIC DNA]</scope>
    <source>
        <strain evidence="3 4">TC161</strain>
    </source>
</reference>
<evidence type="ECO:0000313" key="4">
    <source>
        <dbReference type="Proteomes" id="UP000076632"/>
    </source>
</evidence>
<feature type="region of interest" description="Disordered" evidence="1">
    <location>
        <begin position="716"/>
        <end position="775"/>
    </location>
</feature>
<keyword evidence="4" id="KW-1185">Reference proteome</keyword>
<dbReference type="InterPro" id="IPR001810">
    <property type="entry name" value="F-box_dom"/>
</dbReference>
<dbReference type="InterPro" id="IPR036322">
    <property type="entry name" value="WD40_repeat_dom_sf"/>
</dbReference>
<dbReference type="CDD" id="cd09917">
    <property type="entry name" value="F-box_SF"/>
    <property type="match status" value="1"/>
</dbReference>
<dbReference type="SUPFAM" id="SSF50978">
    <property type="entry name" value="WD40 repeat-like"/>
    <property type="match status" value="1"/>
</dbReference>
<dbReference type="GO" id="GO:0005634">
    <property type="term" value="C:nucleus"/>
    <property type="evidence" value="ECO:0007669"/>
    <property type="project" value="TreeGrafter"/>
</dbReference>
<dbReference type="InterPro" id="IPR036047">
    <property type="entry name" value="F-box-like_dom_sf"/>
</dbReference>
<feature type="compositionally biased region" description="Low complexity" evidence="1">
    <location>
        <begin position="1349"/>
        <end position="1359"/>
    </location>
</feature>
<accession>A0A165H7U3</accession>
<proteinExistence type="predicted"/>
<dbReference type="PROSITE" id="PS50181">
    <property type="entry name" value="FBOX"/>
    <property type="match status" value="1"/>
</dbReference>
<feature type="region of interest" description="Disordered" evidence="1">
    <location>
        <begin position="1395"/>
        <end position="1424"/>
    </location>
</feature>
<dbReference type="PANTHER" id="PTHR10223:SF2">
    <property type="entry name" value="F-BOX AND WD DOMAIN PROTEIN (AFU_ORTHOLOGUE AFUA_6G11400)"/>
    <property type="match status" value="1"/>
</dbReference>
<feature type="domain" description="F-box" evidence="2">
    <location>
        <begin position="198"/>
        <end position="244"/>
    </location>
</feature>
<dbReference type="Gene3D" id="1.20.1280.50">
    <property type="match status" value="1"/>
</dbReference>
<organism evidence="3 4">
    <name type="scientific">Xylona heveae (strain CBS 132557 / TC161)</name>
    <dbReference type="NCBI Taxonomy" id="1328760"/>
    <lineage>
        <taxon>Eukaryota</taxon>
        <taxon>Fungi</taxon>
        <taxon>Dikarya</taxon>
        <taxon>Ascomycota</taxon>
        <taxon>Pezizomycotina</taxon>
        <taxon>Xylonomycetes</taxon>
        <taxon>Xylonales</taxon>
        <taxon>Xylonaceae</taxon>
        <taxon>Xylona</taxon>
    </lineage>
</organism>
<dbReference type="RefSeq" id="XP_018188660.1">
    <property type="nucleotide sequence ID" value="XM_018328885.1"/>
</dbReference>
<feature type="compositionally biased region" description="Polar residues" evidence="1">
    <location>
        <begin position="716"/>
        <end position="726"/>
    </location>
</feature>
<dbReference type="SMART" id="SM00726">
    <property type="entry name" value="UIM"/>
    <property type="match status" value="2"/>
</dbReference>
<feature type="region of interest" description="Disordered" evidence="1">
    <location>
        <begin position="308"/>
        <end position="330"/>
    </location>
</feature>
<evidence type="ECO:0000259" key="2">
    <source>
        <dbReference type="PROSITE" id="PS50181"/>
    </source>
</evidence>
<feature type="region of interest" description="Disordered" evidence="1">
    <location>
        <begin position="995"/>
        <end position="1022"/>
    </location>
</feature>